<evidence type="ECO:0000313" key="2">
    <source>
        <dbReference type="EMBL" id="KAK3307613.1"/>
    </source>
</evidence>
<reference evidence="2" key="1">
    <citation type="journal article" date="2023" name="Mol. Phylogenet. Evol.">
        <title>Genome-scale phylogeny and comparative genomics of the fungal order Sordariales.</title>
        <authorList>
            <person name="Hensen N."/>
            <person name="Bonometti L."/>
            <person name="Westerberg I."/>
            <person name="Brannstrom I.O."/>
            <person name="Guillou S."/>
            <person name="Cros-Aarteil S."/>
            <person name="Calhoun S."/>
            <person name="Haridas S."/>
            <person name="Kuo A."/>
            <person name="Mondo S."/>
            <person name="Pangilinan J."/>
            <person name="Riley R."/>
            <person name="LaButti K."/>
            <person name="Andreopoulos B."/>
            <person name="Lipzen A."/>
            <person name="Chen C."/>
            <person name="Yan M."/>
            <person name="Daum C."/>
            <person name="Ng V."/>
            <person name="Clum A."/>
            <person name="Steindorff A."/>
            <person name="Ohm R.A."/>
            <person name="Martin F."/>
            <person name="Silar P."/>
            <person name="Natvig D.O."/>
            <person name="Lalanne C."/>
            <person name="Gautier V."/>
            <person name="Ament-Velasquez S.L."/>
            <person name="Kruys A."/>
            <person name="Hutchinson M.I."/>
            <person name="Powell A.J."/>
            <person name="Barry K."/>
            <person name="Miller A.N."/>
            <person name="Grigoriev I.V."/>
            <person name="Debuchy R."/>
            <person name="Gladieux P."/>
            <person name="Hiltunen Thoren M."/>
            <person name="Johannesson H."/>
        </authorList>
    </citation>
    <scope>NUCLEOTIDE SEQUENCE</scope>
    <source>
        <strain evidence="2">CBS 333.67</strain>
    </source>
</reference>
<evidence type="ECO:0000313" key="3">
    <source>
        <dbReference type="Proteomes" id="UP001273166"/>
    </source>
</evidence>
<reference evidence="2" key="2">
    <citation type="submission" date="2023-06" db="EMBL/GenBank/DDBJ databases">
        <authorList>
            <consortium name="Lawrence Berkeley National Laboratory"/>
            <person name="Mondo S.J."/>
            <person name="Hensen N."/>
            <person name="Bonometti L."/>
            <person name="Westerberg I."/>
            <person name="Brannstrom I.O."/>
            <person name="Guillou S."/>
            <person name="Cros-Aarteil S."/>
            <person name="Calhoun S."/>
            <person name="Haridas S."/>
            <person name="Kuo A."/>
            <person name="Pangilinan J."/>
            <person name="Riley R."/>
            <person name="Labutti K."/>
            <person name="Andreopoulos B."/>
            <person name="Lipzen A."/>
            <person name="Chen C."/>
            <person name="Yanf M."/>
            <person name="Daum C."/>
            <person name="Ng V."/>
            <person name="Clum A."/>
            <person name="Steindorff A."/>
            <person name="Ohm R."/>
            <person name="Martin F."/>
            <person name="Silar P."/>
            <person name="Natvig D."/>
            <person name="Lalanne C."/>
            <person name="Gautier V."/>
            <person name="Ament-Velasquez S.L."/>
            <person name="Kruys A."/>
            <person name="Hutchinson M.I."/>
            <person name="Powell A.J."/>
            <person name="Barry K."/>
            <person name="Miller A.N."/>
            <person name="Grigoriev I.V."/>
            <person name="Debuchy R."/>
            <person name="Gladieux P."/>
            <person name="Thoren M.H."/>
            <person name="Johannesson H."/>
        </authorList>
    </citation>
    <scope>NUCLEOTIDE SEQUENCE</scope>
    <source>
        <strain evidence="2">CBS 333.67</strain>
    </source>
</reference>
<dbReference type="EMBL" id="JAUDZG010000003">
    <property type="protein sequence ID" value="KAK3307613.1"/>
    <property type="molecule type" value="Genomic_DNA"/>
</dbReference>
<dbReference type="RefSeq" id="XP_062723393.1">
    <property type="nucleotide sequence ID" value="XM_062862354.1"/>
</dbReference>
<proteinExistence type="predicted"/>
<organism evidence="2 3">
    <name type="scientific">Chaetomium strumarium</name>
    <dbReference type="NCBI Taxonomy" id="1170767"/>
    <lineage>
        <taxon>Eukaryota</taxon>
        <taxon>Fungi</taxon>
        <taxon>Dikarya</taxon>
        <taxon>Ascomycota</taxon>
        <taxon>Pezizomycotina</taxon>
        <taxon>Sordariomycetes</taxon>
        <taxon>Sordariomycetidae</taxon>
        <taxon>Sordariales</taxon>
        <taxon>Chaetomiaceae</taxon>
        <taxon>Chaetomium</taxon>
    </lineage>
</organism>
<name>A0AAJ0GWV9_9PEZI</name>
<dbReference type="AlphaFoldDB" id="A0AAJ0GWV9"/>
<accession>A0AAJ0GWV9</accession>
<protein>
    <submittedName>
        <fullName evidence="2">Uncharacterized protein</fullName>
    </submittedName>
</protein>
<feature type="region of interest" description="Disordered" evidence="1">
    <location>
        <begin position="192"/>
        <end position="215"/>
    </location>
</feature>
<sequence length="215" mass="24265">MMVEAALQNWRSCMLMREDPEHRGPCLLVVSRGGIDTDRHRTIEIKYIGCVLELAEGASGSSNRTYHPWDFKMGMAGDRPEVDAGDIFELPSWAPERLKTMDWLPNKVWIGNQPHSGHFLVARRHKGRDNHTALHAFKMTDDSVRKTSSYGLEEPLLVVSSEGEVSNRFNTASITLQRVNLKHVWPSKTIPCAESDDSLGGGRRQIQPRAEHQPI</sequence>
<keyword evidence="3" id="KW-1185">Reference proteome</keyword>
<dbReference type="GeneID" id="87881183"/>
<gene>
    <name evidence="2" type="ORF">B0T15DRAFT_184294</name>
</gene>
<evidence type="ECO:0000256" key="1">
    <source>
        <dbReference type="SAM" id="MobiDB-lite"/>
    </source>
</evidence>
<dbReference type="Proteomes" id="UP001273166">
    <property type="component" value="Unassembled WGS sequence"/>
</dbReference>
<comment type="caution">
    <text evidence="2">The sequence shown here is derived from an EMBL/GenBank/DDBJ whole genome shotgun (WGS) entry which is preliminary data.</text>
</comment>